<dbReference type="Proteomes" id="UP000694546">
    <property type="component" value="Chromosome 2"/>
</dbReference>
<dbReference type="Gene3D" id="3.40.50.300">
    <property type="entry name" value="P-loop containing nucleotide triphosphate hydrolases"/>
    <property type="match status" value="2"/>
</dbReference>
<dbReference type="GO" id="GO:0016787">
    <property type="term" value="F:hydrolase activity"/>
    <property type="evidence" value="ECO:0007669"/>
    <property type="project" value="UniProtKB-KW"/>
</dbReference>
<dbReference type="InterPro" id="IPR027417">
    <property type="entry name" value="P-loop_NTPase"/>
</dbReference>
<keyword evidence="8" id="KW-0547">Nucleotide-binding</keyword>
<dbReference type="InterPro" id="IPR032284">
    <property type="entry name" value="RecQ_Zn-bd"/>
</dbReference>
<feature type="compositionally biased region" description="Basic and acidic residues" evidence="26">
    <location>
        <begin position="827"/>
        <end position="841"/>
    </location>
</feature>
<dbReference type="GO" id="GO:0005737">
    <property type="term" value="C:cytoplasm"/>
    <property type="evidence" value="ECO:0007669"/>
    <property type="project" value="TreeGrafter"/>
</dbReference>
<evidence type="ECO:0000256" key="6">
    <source>
        <dbReference type="ARBA" id="ARBA00022705"/>
    </source>
</evidence>
<dbReference type="GO" id="GO:0006260">
    <property type="term" value="P:DNA replication"/>
    <property type="evidence" value="ECO:0007669"/>
    <property type="project" value="UniProtKB-KW"/>
</dbReference>
<evidence type="ECO:0000256" key="10">
    <source>
        <dbReference type="ARBA" id="ARBA00022801"/>
    </source>
</evidence>
<evidence type="ECO:0000256" key="5">
    <source>
        <dbReference type="ARBA" id="ARBA00022618"/>
    </source>
</evidence>
<dbReference type="Pfam" id="PF08236">
    <property type="entry name" value="SRI"/>
    <property type="match status" value="1"/>
</dbReference>
<dbReference type="SUPFAM" id="SSF52540">
    <property type="entry name" value="P-loop containing nucleoside triphosphate hydrolases"/>
    <property type="match status" value="1"/>
</dbReference>
<evidence type="ECO:0000256" key="3">
    <source>
        <dbReference type="ARBA" id="ARBA00005446"/>
    </source>
</evidence>
<evidence type="ECO:0000256" key="15">
    <source>
        <dbReference type="ARBA" id="ARBA00023204"/>
    </source>
</evidence>
<keyword evidence="10" id="KW-0378">Hydrolase</keyword>
<feature type="region of interest" description="Disordered" evidence="26">
    <location>
        <begin position="688"/>
        <end position="891"/>
    </location>
</feature>
<keyword evidence="9" id="KW-0227">DNA damage</keyword>
<keyword evidence="7" id="KW-0479">Metal-binding</keyword>
<dbReference type="GO" id="GO:0045950">
    <property type="term" value="P:negative regulation of mitotic recombination"/>
    <property type="evidence" value="ECO:0007669"/>
    <property type="project" value="Ensembl"/>
</dbReference>
<evidence type="ECO:0000256" key="21">
    <source>
        <dbReference type="ARBA" id="ARBA00049360"/>
    </source>
</evidence>
<gene>
    <name evidence="29" type="primary">recql5</name>
</gene>
<evidence type="ECO:0000259" key="28">
    <source>
        <dbReference type="PROSITE" id="PS51194"/>
    </source>
</evidence>
<feature type="compositionally biased region" description="Acidic residues" evidence="26">
    <location>
        <begin position="805"/>
        <end position="818"/>
    </location>
</feature>
<evidence type="ECO:0000259" key="27">
    <source>
        <dbReference type="PROSITE" id="PS51192"/>
    </source>
</evidence>
<comment type="catalytic activity">
    <reaction evidence="21">
        <text>ATP + H2O = ADP + phosphate + H(+)</text>
        <dbReference type="Rhea" id="RHEA:13065"/>
        <dbReference type="ChEBI" id="CHEBI:15377"/>
        <dbReference type="ChEBI" id="CHEBI:15378"/>
        <dbReference type="ChEBI" id="CHEBI:30616"/>
        <dbReference type="ChEBI" id="CHEBI:43474"/>
        <dbReference type="ChEBI" id="CHEBI:456216"/>
    </reaction>
</comment>
<evidence type="ECO:0000256" key="7">
    <source>
        <dbReference type="ARBA" id="ARBA00022723"/>
    </source>
</evidence>
<feature type="compositionally biased region" description="Acidic residues" evidence="26">
    <location>
        <begin position="473"/>
        <end position="483"/>
    </location>
</feature>
<dbReference type="InterPro" id="IPR011545">
    <property type="entry name" value="DEAD/DEAH_box_helicase_dom"/>
</dbReference>
<dbReference type="FunFam" id="3.40.50.300:FF:000444">
    <property type="entry name" value="ATP-dependent DNA helicase"/>
    <property type="match status" value="1"/>
</dbReference>
<dbReference type="Gene3D" id="6.10.250.2460">
    <property type="match status" value="1"/>
</dbReference>
<name>A0A8C5AWN8_GADMO</name>
<evidence type="ECO:0000256" key="18">
    <source>
        <dbReference type="ARBA" id="ARBA00023306"/>
    </source>
</evidence>
<dbReference type="SMART" id="SM00490">
    <property type="entry name" value="HELICc"/>
    <property type="match status" value="1"/>
</dbReference>
<dbReference type="GO" id="GO:0005524">
    <property type="term" value="F:ATP binding"/>
    <property type="evidence" value="ECO:0007669"/>
    <property type="project" value="UniProtKB-KW"/>
</dbReference>
<evidence type="ECO:0000256" key="12">
    <source>
        <dbReference type="ARBA" id="ARBA00022833"/>
    </source>
</evidence>
<accession>A0A8C5AWN8</accession>
<evidence type="ECO:0000256" key="2">
    <source>
        <dbReference type="ARBA" id="ARBA00004642"/>
    </source>
</evidence>
<dbReference type="GO" id="GO:0046872">
    <property type="term" value="F:metal ion binding"/>
    <property type="evidence" value="ECO:0007669"/>
    <property type="project" value="UniProtKB-KW"/>
</dbReference>
<evidence type="ECO:0000256" key="17">
    <source>
        <dbReference type="ARBA" id="ARBA00023242"/>
    </source>
</evidence>
<keyword evidence="6" id="KW-0235">DNA replication</keyword>
<keyword evidence="4" id="KW-0597">Phosphoprotein</keyword>
<evidence type="ECO:0000256" key="9">
    <source>
        <dbReference type="ARBA" id="ARBA00022763"/>
    </source>
</evidence>
<dbReference type="NCBIfam" id="TIGR00614">
    <property type="entry name" value="recQ_fam"/>
    <property type="match status" value="1"/>
</dbReference>
<dbReference type="PROSITE" id="PS51194">
    <property type="entry name" value="HELICASE_CTER"/>
    <property type="match status" value="1"/>
</dbReference>
<dbReference type="InterPro" id="IPR010716">
    <property type="entry name" value="RECQ5"/>
</dbReference>
<dbReference type="OMA" id="WSDPGAC"/>
<dbReference type="PANTHER" id="PTHR13710:SF152">
    <property type="entry name" value="ATP-DEPENDENT DNA HELICASE Q5"/>
    <property type="match status" value="1"/>
</dbReference>
<keyword evidence="13" id="KW-0067">ATP-binding</keyword>
<dbReference type="GO" id="GO:0009378">
    <property type="term" value="F:four-way junction helicase activity"/>
    <property type="evidence" value="ECO:0007669"/>
    <property type="project" value="TreeGrafter"/>
</dbReference>
<evidence type="ECO:0000256" key="23">
    <source>
        <dbReference type="ARBA" id="ARBA00076757"/>
    </source>
</evidence>
<evidence type="ECO:0000313" key="29">
    <source>
        <dbReference type="Ensembl" id="ENSGMOP00000037425.1"/>
    </source>
</evidence>
<sequence>MASLKEALKKHFGFDSFRSKLQEDVVKAVLKGDRDVFVCMPTGAGKSLCYQLPAVMSKGITLVISPLIALIQDQVDHLRELNIPACSINSKLPAGERRLILTDLESESPRLKLLYITPEMVASPSFQPCLTGLLSRRLLSLLAVDEAHCVSQWGHDFRPDYLKLGKLRKRLKGVVCVALTATAPQKVQKDIEESLQLHAVLCYTTPVFRSNLYYDVIFREALEEPYAHLHAFVKEALAAGGGEEGCGIVYCRTRDNCETVAYQLTKLGVLSKAYHAGLKTADRSEVQSDWMQGKVLVIVATISFGMGVDKANVRFVAHWNLAKSLASYYQESGRAGRDGRPSSCRTYYSPRDKDQLLFLIRKEAGRKQAKRGAQKETDKSGITDFEAMVSFCTQESCRHATISKFFGNAPPSCSGACDFCRDPRKVRAQLEKASAGTRIAGAQSHAPPGAFGFDRDLYAGGRKGYGFERHDEEGEEGGSGDEDPLLRKKQFGNLFKKQMNLRKVSEGSKEDFTLPDEGCPLRDASSRKVPRLTVKAREHCLSLLQEALYGHQGAEKTYNDVVSLSVDLEYEVFKSSKSSNLYKAGVLKKVSEVKKGAAMTTATGRAEEEKEGGASDRTSSDSGVSMATGVDSSSSGSSSSHQPPGEQGGFTTAYQVYSLKRKRVGAGLRGSSDPFQTARELLQVSGRDAGGGGFYPDAPGEPAAAAAAAASSGETEVKDPVGGASRVGRAPSRKQQKMEEAAKNTRSISLYFGGGPETAGDVPTATGGPLGHPPEAEAVPQTDDDDEDPAESVVMDTAFVSDVVVIEDDEDEDDDDVMEVPGTGGWDRLRGSADPDEEKPADLTPADEEPGPPPAQRPSGDGAAGHGEAPPSAPPPAPPPAQHGREEPEDVCRRRVTFNPQVEESLLKVSDTPPTPATLKEVADVVVRCLDPFYKQGKFCTKELFKAFARHLSHLLAEGRSRGRGQVKAEAKALIRQFFGGVSRCKAEADWAFLRAPQGPT</sequence>
<keyword evidence="5" id="KW-0132">Cell division</keyword>
<dbReference type="GO" id="GO:0005654">
    <property type="term" value="C:nucleoplasm"/>
    <property type="evidence" value="ECO:0007669"/>
    <property type="project" value="UniProtKB-SubCell"/>
</dbReference>
<evidence type="ECO:0000256" key="26">
    <source>
        <dbReference type="SAM" id="MobiDB-lite"/>
    </source>
</evidence>
<comment type="cofactor">
    <cofactor evidence="1">
        <name>Zn(2+)</name>
        <dbReference type="ChEBI" id="CHEBI:29105"/>
    </cofactor>
</comment>
<evidence type="ECO:0000256" key="14">
    <source>
        <dbReference type="ARBA" id="ARBA00023125"/>
    </source>
</evidence>
<dbReference type="GO" id="GO:0005694">
    <property type="term" value="C:chromosome"/>
    <property type="evidence" value="ECO:0007669"/>
    <property type="project" value="InterPro"/>
</dbReference>
<dbReference type="GeneTree" id="ENSGT00940000157800"/>
<feature type="compositionally biased region" description="Low complexity" evidence="26">
    <location>
        <begin position="698"/>
        <end position="714"/>
    </location>
</feature>
<dbReference type="KEGG" id="gmh:115529426"/>
<dbReference type="GO" id="GO:0051301">
    <property type="term" value="P:cell division"/>
    <property type="evidence" value="ECO:0007669"/>
    <property type="project" value="UniProtKB-KW"/>
</dbReference>
<dbReference type="CTD" id="9400"/>
<dbReference type="GO" id="GO:0043138">
    <property type="term" value="F:3'-5' DNA helicase activity"/>
    <property type="evidence" value="ECO:0007669"/>
    <property type="project" value="UniProtKB-EC"/>
</dbReference>
<dbReference type="Pfam" id="PF00271">
    <property type="entry name" value="Helicase_C"/>
    <property type="match status" value="1"/>
</dbReference>
<feature type="compositionally biased region" description="Basic and acidic residues" evidence="26">
    <location>
        <begin position="605"/>
        <end position="614"/>
    </location>
</feature>
<evidence type="ECO:0000256" key="19">
    <source>
        <dbReference type="ARBA" id="ARBA00034617"/>
    </source>
</evidence>
<dbReference type="GeneID" id="115529426"/>
<dbReference type="GO" id="GO:0003677">
    <property type="term" value="F:DNA binding"/>
    <property type="evidence" value="ECO:0007669"/>
    <property type="project" value="UniProtKB-KW"/>
</dbReference>
<dbReference type="CDD" id="cd18794">
    <property type="entry name" value="SF2_C_RecQ"/>
    <property type="match status" value="1"/>
</dbReference>
<feature type="region of interest" description="Disordered" evidence="26">
    <location>
        <begin position="596"/>
        <end position="650"/>
    </location>
</feature>
<feature type="domain" description="Helicase ATP-binding" evidence="27">
    <location>
        <begin position="27"/>
        <end position="201"/>
    </location>
</feature>
<dbReference type="Pfam" id="PF16124">
    <property type="entry name" value="RecQ_Zn_bind"/>
    <property type="match status" value="1"/>
</dbReference>
<feature type="region of interest" description="Disordered" evidence="26">
    <location>
        <begin position="465"/>
        <end position="486"/>
    </location>
</feature>
<dbReference type="PROSITE" id="PS51192">
    <property type="entry name" value="HELICASE_ATP_BIND_1"/>
    <property type="match status" value="1"/>
</dbReference>
<feature type="domain" description="Helicase C-terminal" evidence="28">
    <location>
        <begin position="232"/>
        <end position="381"/>
    </location>
</feature>
<feature type="compositionally biased region" description="Polar residues" evidence="26">
    <location>
        <begin position="616"/>
        <end position="625"/>
    </location>
</feature>
<evidence type="ECO:0000256" key="13">
    <source>
        <dbReference type="ARBA" id="ARBA00022840"/>
    </source>
</evidence>
<dbReference type="PANTHER" id="PTHR13710">
    <property type="entry name" value="DNA HELICASE RECQ FAMILY MEMBER"/>
    <property type="match status" value="1"/>
</dbReference>
<keyword evidence="16" id="KW-0413">Isomerase</keyword>
<dbReference type="EC" id="5.6.2.4" evidence="20"/>
<dbReference type="Gene3D" id="6.10.250.3140">
    <property type="match status" value="1"/>
</dbReference>
<dbReference type="Ensembl" id="ENSGMOT00000046305.1">
    <property type="protein sequence ID" value="ENSGMOP00000037425.1"/>
    <property type="gene ID" value="ENSGMOG00000009835.2"/>
</dbReference>
<comment type="catalytic activity">
    <reaction evidence="19">
        <text>Couples ATP hydrolysis with the unwinding of duplex DNA by translocating in the 3'-5' direction.</text>
        <dbReference type="EC" id="5.6.2.4"/>
    </reaction>
</comment>
<keyword evidence="30" id="KW-1185">Reference proteome</keyword>
<dbReference type="AlphaFoldDB" id="A0A8C5AWN8"/>
<comment type="similarity">
    <text evidence="3">Belongs to the helicase family. RecQ subfamily.</text>
</comment>
<dbReference type="InterPro" id="IPR013257">
    <property type="entry name" value="SRI"/>
</dbReference>
<dbReference type="Pfam" id="PF06959">
    <property type="entry name" value="RecQ5"/>
    <property type="match status" value="1"/>
</dbReference>
<keyword evidence="14" id="KW-0238">DNA-binding</keyword>
<keyword evidence="11" id="KW-0347">Helicase</keyword>
<dbReference type="RefSeq" id="XP_030194024.1">
    <property type="nucleotide sequence ID" value="XM_030338164.1"/>
</dbReference>
<evidence type="ECO:0000256" key="4">
    <source>
        <dbReference type="ARBA" id="ARBA00022553"/>
    </source>
</evidence>
<organism evidence="29 30">
    <name type="scientific">Gadus morhua</name>
    <name type="common">Atlantic cod</name>
    <dbReference type="NCBI Taxonomy" id="8049"/>
    <lineage>
        <taxon>Eukaryota</taxon>
        <taxon>Metazoa</taxon>
        <taxon>Chordata</taxon>
        <taxon>Craniata</taxon>
        <taxon>Vertebrata</taxon>
        <taxon>Euteleostomi</taxon>
        <taxon>Actinopterygii</taxon>
        <taxon>Neopterygii</taxon>
        <taxon>Teleostei</taxon>
        <taxon>Neoteleostei</taxon>
        <taxon>Acanthomorphata</taxon>
        <taxon>Zeiogadaria</taxon>
        <taxon>Gadariae</taxon>
        <taxon>Gadiformes</taxon>
        <taxon>Gadoidei</taxon>
        <taxon>Gadidae</taxon>
        <taxon>Gadus</taxon>
    </lineage>
</organism>
<evidence type="ECO:0000256" key="25">
    <source>
        <dbReference type="ARBA" id="ARBA00084014"/>
    </source>
</evidence>
<dbReference type="OrthoDB" id="10261556at2759"/>
<dbReference type="Pfam" id="PF00270">
    <property type="entry name" value="DEAD"/>
    <property type="match status" value="1"/>
</dbReference>
<dbReference type="GO" id="GO:0000724">
    <property type="term" value="P:double-strand break repair via homologous recombination"/>
    <property type="evidence" value="ECO:0007669"/>
    <property type="project" value="TreeGrafter"/>
</dbReference>
<reference evidence="29" key="1">
    <citation type="submission" date="2025-08" db="UniProtKB">
        <authorList>
            <consortium name="Ensembl"/>
        </authorList>
    </citation>
    <scope>IDENTIFICATION</scope>
</reference>
<dbReference type="InterPro" id="IPR001650">
    <property type="entry name" value="Helicase_C-like"/>
</dbReference>
<dbReference type="FunFam" id="3.40.50.300:FF:000614">
    <property type="entry name" value="ATP-dependent DNA helicase"/>
    <property type="match status" value="1"/>
</dbReference>
<keyword evidence="12" id="KW-0862">Zinc</keyword>
<dbReference type="SMART" id="SM00487">
    <property type="entry name" value="DEXDc"/>
    <property type="match status" value="1"/>
</dbReference>
<comment type="subcellular location">
    <subcellularLocation>
        <location evidence="2">Nucleus</location>
        <location evidence="2">Nucleoplasm</location>
    </subcellularLocation>
</comment>
<keyword evidence="17" id="KW-0539">Nucleus</keyword>
<evidence type="ECO:0000256" key="22">
    <source>
        <dbReference type="ARBA" id="ARBA00074289"/>
    </source>
</evidence>
<evidence type="ECO:0000256" key="20">
    <source>
        <dbReference type="ARBA" id="ARBA00034808"/>
    </source>
</evidence>
<reference evidence="29" key="2">
    <citation type="submission" date="2025-09" db="UniProtKB">
        <authorList>
            <consortium name="Ensembl"/>
        </authorList>
    </citation>
    <scope>IDENTIFICATION</scope>
</reference>
<dbReference type="InterPro" id="IPR014001">
    <property type="entry name" value="Helicase_ATP-bd"/>
</dbReference>
<evidence type="ECO:0000256" key="24">
    <source>
        <dbReference type="ARBA" id="ARBA00078243"/>
    </source>
</evidence>
<dbReference type="InterPro" id="IPR004589">
    <property type="entry name" value="DNA_helicase_ATP-dep_RecQ"/>
</dbReference>
<keyword evidence="15" id="KW-0234">DNA repair</keyword>
<keyword evidence="18" id="KW-0131">Cell cycle</keyword>
<proteinExistence type="inferred from homology"/>
<evidence type="ECO:0000256" key="11">
    <source>
        <dbReference type="ARBA" id="ARBA00022806"/>
    </source>
</evidence>
<feature type="compositionally biased region" description="Pro residues" evidence="26">
    <location>
        <begin position="871"/>
        <end position="881"/>
    </location>
</feature>
<evidence type="ECO:0000313" key="30">
    <source>
        <dbReference type="Proteomes" id="UP000694546"/>
    </source>
</evidence>
<evidence type="ECO:0000256" key="1">
    <source>
        <dbReference type="ARBA" id="ARBA00001947"/>
    </source>
</evidence>
<evidence type="ECO:0000256" key="16">
    <source>
        <dbReference type="ARBA" id="ARBA00023235"/>
    </source>
</evidence>
<evidence type="ECO:0000256" key="8">
    <source>
        <dbReference type="ARBA" id="ARBA00022741"/>
    </source>
</evidence>
<protein>
    <recommendedName>
        <fullName evidence="22">ATP-dependent DNA helicase Q5</fullName>
        <ecNumber evidence="20">5.6.2.4</ecNumber>
    </recommendedName>
    <alternativeName>
        <fullName evidence="23">DNA 3'-5' helicase RecQ5</fullName>
    </alternativeName>
    <alternativeName>
        <fullName evidence="24">DNA helicase, RecQ-like type 5</fullName>
    </alternativeName>
    <alternativeName>
        <fullName evidence="25">RecQ protein-like 5</fullName>
    </alternativeName>
</protein>
<dbReference type="GO" id="GO:0006355">
    <property type="term" value="P:regulation of DNA-templated transcription"/>
    <property type="evidence" value="ECO:0007669"/>
    <property type="project" value="InterPro"/>
</dbReference>